<dbReference type="EMBL" id="SJPK01000005">
    <property type="protein sequence ID" value="TWT66658.1"/>
    <property type="molecule type" value="Genomic_DNA"/>
</dbReference>
<evidence type="ECO:0000259" key="2">
    <source>
        <dbReference type="Pfam" id="PF10088"/>
    </source>
</evidence>
<feature type="coiled-coil region" evidence="1">
    <location>
        <begin position="319"/>
        <end position="346"/>
    </location>
</feature>
<organism evidence="3 4">
    <name type="scientific">Allorhodopirellula solitaria</name>
    <dbReference type="NCBI Taxonomy" id="2527987"/>
    <lineage>
        <taxon>Bacteria</taxon>
        <taxon>Pseudomonadati</taxon>
        <taxon>Planctomycetota</taxon>
        <taxon>Planctomycetia</taxon>
        <taxon>Pirellulales</taxon>
        <taxon>Pirellulaceae</taxon>
        <taxon>Allorhodopirellula</taxon>
    </lineage>
</organism>
<feature type="domain" description="DUF2326" evidence="2">
    <location>
        <begin position="431"/>
        <end position="571"/>
    </location>
</feature>
<reference evidence="3 4" key="1">
    <citation type="submission" date="2019-02" db="EMBL/GenBank/DDBJ databases">
        <title>Deep-cultivation of Planctomycetes and their phenomic and genomic characterization uncovers novel biology.</title>
        <authorList>
            <person name="Wiegand S."/>
            <person name="Jogler M."/>
            <person name="Boedeker C."/>
            <person name="Pinto D."/>
            <person name="Vollmers J."/>
            <person name="Rivas-Marin E."/>
            <person name="Kohn T."/>
            <person name="Peeters S.H."/>
            <person name="Heuer A."/>
            <person name="Rast P."/>
            <person name="Oberbeckmann S."/>
            <person name="Bunk B."/>
            <person name="Jeske O."/>
            <person name="Meyerdierks A."/>
            <person name="Storesund J.E."/>
            <person name="Kallscheuer N."/>
            <person name="Luecker S."/>
            <person name="Lage O.M."/>
            <person name="Pohl T."/>
            <person name="Merkel B.J."/>
            <person name="Hornburger P."/>
            <person name="Mueller R.-W."/>
            <person name="Bruemmer F."/>
            <person name="Labrenz M."/>
            <person name="Spormann A.M."/>
            <person name="Op Den Camp H."/>
            <person name="Overmann J."/>
            <person name="Amann R."/>
            <person name="Jetten M.S.M."/>
            <person name="Mascher T."/>
            <person name="Medema M.H."/>
            <person name="Devos D.P."/>
            <person name="Kaster A.-K."/>
            <person name="Ovreas L."/>
            <person name="Rohde M."/>
            <person name="Galperin M.Y."/>
            <person name="Jogler C."/>
        </authorList>
    </citation>
    <scope>NUCLEOTIDE SEQUENCE [LARGE SCALE GENOMIC DNA]</scope>
    <source>
        <strain evidence="3 4">CA85</strain>
    </source>
</reference>
<feature type="coiled-coil region" evidence="1">
    <location>
        <begin position="209"/>
        <end position="236"/>
    </location>
</feature>
<comment type="caution">
    <text evidence="3">The sequence shown here is derived from an EMBL/GenBank/DDBJ whole genome shotgun (WGS) entry which is preliminary data.</text>
</comment>
<gene>
    <name evidence="3" type="ORF">CA85_27550</name>
</gene>
<dbReference type="Pfam" id="PF10088">
    <property type="entry name" value="DUF2326"/>
    <property type="match status" value="1"/>
</dbReference>
<keyword evidence="1" id="KW-0175">Coiled coil</keyword>
<accession>A0A5C5XVF0</accession>
<dbReference type="Proteomes" id="UP000318053">
    <property type="component" value="Unassembled WGS sequence"/>
</dbReference>
<evidence type="ECO:0000313" key="4">
    <source>
        <dbReference type="Proteomes" id="UP000318053"/>
    </source>
</evidence>
<dbReference type="AlphaFoldDB" id="A0A5C5XVF0"/>
<evidence type="ECO:0000256" key="1">
    <source>
        <dbReference type="SAM" id="Coils"/>
    </source>
</evidence>
<dbReference type="InterPro" id="IPR018760">
    <property type="entry name" value="DUF2326"/>
</dbReference>
<evidence type="ECO:0000313" key="3">
    <source>
        <dbReference type="EMBL" id="TWT66658.1"/>
    </source>
</evidence>
<sequence>MRLISLTANKESFRAVEFNRSGLTLIVGKKSDPDDRSREHSTNGVGKSLLLYLINFCLGAAENPQLTEHLPGWEFTLSYEQGSDTYAATRATNVQSKVVVNGQTKGLDEFKLSLGEDVFGIGEEPIKFLTFRTLVSLFLRQGKPAYASYESTAKNERQYSKQLRSAYLLGLNETLVDRKRDLKDEKDRIKSIRSQFKKDSLLRDYFHGERDAGLELRDLEEDIKKLEIEASDFRVADNYEEVTAKHDAVRREWKQASNELDSLQSSRRQIEQSLKEQPDVSLEEVARVYEATEVSLPESVVKQLHDVEVFHEELTAMRAVRLTKEKHSVERRISDIEALIESLNQKKDEYFKFLGSHGALQEYETLLNTLADRRQVAARLTEFQRLKKSCDERWQRNKLEMSEEAIRTSEYLEAADAITNALSDRFRSMARRIWPQKTSGLVIENNDGDNQIRFDIDARIEGDASDGTAESKIFCFDMTVLIEGRNHSMKFLMHDNRLYPGIDPRQRAELFRVASELSEKYDCQYIASLNEDNLAAMKTIMDDKEYESLLISKVELELMDDSAAGKLLGITVDLKYN</sequence>
<name>A0A5C5XVF0_9BACT</name>
<proteinExistence type="predicted"/>
<protein>
    <recommendedName>
        <fullName evidence="2">DUF2326 domain-containing protein</fullName>
    </recommendedName>
</protein>
<keyword evidence="4" id="KW-1185">Reference proteome</keyword>
<dbReference type="RefSeq" id="WP_246112763.1">
    <property type="nucleotide sequence ID" value="NZ_SJPK01000005.1"/>
</dbReference>